<dbReference type="Proteomes" id="UP001379235">
    <property type="component" value="Unassembled WGS sequence"/>
</dbReference>
<comment type="caution">
    <text evidence="2">The sequence shown here is derived from an EMBL/GenBank/DDBJ whole genome shotgun (WGS) entry which is preliminary data.</text>
</comment>
<dbReference type="InterPro" id="IPR007076">
    <property type="entry name" value="TfoX_N"/>
</dbReference>
<accession>A0ABU8SCR0</accession>
<evidence type="ECO:0000313" key="2">
    <source>
        <dbReference type="EMBL" id="MEJ6011762.1"/>
    </source>
</evidence>
<dbReference type="RefSeq" id="WP_339969298.1">
    <property type="nucleotide sequence ID" value="NZ_JBBHJY010000010.1"/>
</dbReference>
<feature type="domain" description="TfoX N-terminal" evidence="1">
    <location>
        <begin position="13"/>
        <end position="97"/>
    </location>
</feature>
<sequence length="110" mass="11744">MSTQAGTVAFIVEQMAAAGSVSARPMFGEYGVYCDGKIVALICDDQLFVKPTNAGRVFIGTPEEAPPYPGAKPSFLISADGLEDADWLAELIRLSADELPMPKPKKPRAK</sequence>
<name>A0ABU8SCR0_9SPHN</name>
<keyword evidence="3" id="KW-1185">Reference proteome</keyword>
<organism evidence="2 3">
    <name type="scientific">Novosphingobium aquae</name>
    <dbReference type="NCBI Taxonomy" id="3133435"/>
    <lineage>
        <taxon>Bacteria</taxon>
        <taxon>Pseudomonadati</taxon>
        <taxon>Pseudomonadota</taxon>
        <taxon>Alphaproteobacteria</taxon>
        <taxon>Sphingomonadales</taxon>
        <taxon>Sphingomonadaceae</taxon>
        <taxon>Novosphingobium</taxon>
    </lineage>
</organism>
<dbReference type="EMBL" id="JBBHJY010000010">
    <property type="protein sequence ID" value="MEJ6011762.1"/>
    <property type="molecule type" value="Genomic_DNA"/>
</dbReference>
<gene>
    <name evidence="2" type="ORF">WG900_17765</name>
</gene>
<proteinExistence type="predicted"/>
<dbReference type="Pfam" id="PF04993">
    <property type="entry name" value="TfoX_N"/>
    <property type="match status" value="1"/>
</dbReference>
<evidence type="ECO:0000259" key="1">
    <source>
        <dbReference type="Pfam" id="PF04993"/>
    </source>
</evidence>
<reference evidence="2 3" key="1">
    <citation type="submission" date="2024-03" db="EMBL/GenBank/DDBJ databases">
        <authorList>
            <person name="Jo J.-H."/>
        </authorList>
    </citation>
    <scope>NUCLEOTIDE SEQUENCE [LARGE SCALE GENOMIC DNA]</scope>
    <source>
        <strain evidence="2 3">AS3R-12</strain>
    </source>
</reference>
<protein>
    <submittedName>
        <fullName evidence="2">TfoX/Sxy family protein</fullName>
    </submittedName>
</protein>
<dbReference type="SUPFAM" id="SSF159894">
    <property type="entry name" value="YgaC/TfoX-N like"/>
    <property type="match status" value="1"/>
</dbReference>
<evidence type="ECO:0000313" key="3">
    <source>
        <dbReference type="Proteomes" id="UP001379235"/>
    </source>
</evidence>
<dbReference type="Gene3D" id="3.30.1460.30">
    <property type="entry name" value="YgaC/TfoX-N like chaperone"/>
    <property type="match status" value="1"/>
</dbReference>